<protein>
    <recommendedName>
        <fullName evidence="5">Acyl transferase</fullName>
    </recommendedName>
</protein>
<evidence type="ECO:0000256" key="2">
    <source>
        <dbReference type="SAM" id="SignalP"/>
    </source>
</evidence>
<dbReference type="GeneID" id="66837828"/>
<feature type="compositionally biased region" description="Low complexity" evidence="1">
    <location>
        <begin position="36"/>
        <end position="77"/>
    </location>
</feature>
<proteinExistence type="predicted"/>
<evidence type="ECO:0000313" key="3">
    <source>
        <dbReference type="EMBL" id="CDZ91655.1"/>
    </source>
</evidence>
<dbReference type="RefSeq" id="WP_228287118.1">
    <property type="nucleotide sequence ID" value="NZ_CP023714.1"/>
</dbReference>
<evidence type="ECO:0000313" key="4">
    <source>
        <dbReference type="Proteomes" id="UP000042997"/>
    </source>
</evidence>
<organism evidence="3 4">
    <name type="scientific">Rhodococcus ruber</name>
    <dbReference type="NCBI Taxonomy" id="1830"/>
    <lineage>
        <taxon>Bacteria</taxon>
        <taxon>Bacillati</taxon>
        <taxon>Actinomycetota</taxon>
        <taxon>Actinomycetes</taxon>
        <taxon>Mycobacteriales</taxon>
        <taxon>Nocardiaceae</taxon>
        <taxon>Rhodococcus</taxon>
    </lineage>
</organism>
<reference evidence="3 4" key="1">
    <citation type="journal article" date="2014" name="Genome Announc.">
        <title>Draft Genome Sequence of Propane- and Butane-Oxidizing Actinobacterium Rhodococcus ruber IEGM 231.</title>
        <authorList>
            <person name="Ivshina I.B."/>
            <person name="Kuyukina M.S."/>
            <person name="Krivoruchko A.V."/>
            <person name="Barbe V."/>
            <person name="Fischer C."/>
        </authorList>
    </citation>
    <scope>NUCLEOTIDE SEQUENCE [LARGE SCALE GENOMIC DNA]</scope>
</reference>
<accession>A0A098BTV6</accession>
<dbReference type="eggNOG" id="ENOG5032C1M">
    <property type="taxonomic scope" value="Bacteria"/>
</dbReference>
<feature type="signal peptide" evidence="2">
    <location>
        <begin position="1"/>
        <end position="28"/>
    </location>
</feature>
<sequence>MRFESVRLRASKTLAAVALSLGLVTSCGDTPPGPAPTTGVPASSPAPVTATTAGSTPVPNTSSTTATGDTAPPTDASFPGENLTPEEAGELQRAVDEGSRPWRLDPSLVAQAFVADRFGWSDTEARTADPHTVEVTDRTDGSIVVLQLRQPVREGADGIWVVTGGVRID</sequence>
<dbReference type="EMBL" id="CCSD01000101">
    <property type="protein sequence ID" value="CDZ91655.1"/>
    <property type="molecule type" value="Genomic_DNA"/>
</dbReference>
<dbReference type="PROSITE" id="PS51257">
    <property type="entry name" value="PROKAR_LIPOPROTEIN"/>
    <property type="match status" value="1"/>
</dbReference>
<feature type="region of interest" description="Disordered" evidence="1">
    <location>
        <begin position="30"/>
        <end position="99"/>
    </location>
</feature>
<name>A0A098BTV6_9NOCA</name>
<evidence type="ECO:0000256" key="1">
    <source>
        <dbReference type="SAM" id="MobiDB-lite"/>
    </source>
</evidence>
<dbReference type="Proteomes" id="UP000042997">
    <property type="component" value="Unassembled WGS sequence"/>
</dbReference>
<feature type="chain" id="PRO_5001932900" description="Acyl transferase" evidence="2">
    <location>
        <begin position="29"/>
        <end position="169"/>
    </location>
</feature>
<gene>
    <name evidence="3" type="ORF">RHRU231_860036</name>
</gene>
<keyword evidence="2" id="KW-0732">Signal</keyword>
<evidence type="ECO:0008006" key="5">
    <source>
        <dbReference type="Google" id="ProtNLM"/>
    </source>
</evidence>
<dbReference type="AlphaFoldDB" id="A0A098BTV6"/>